<dbReference type="Gene3D" id="1.25.10.10">
    <property type="entry name" value="Leucine-rich Repeat Variant"/>
    <property type="match status" value="1"/>
</dbReference>
<proteinExistence type="predicted"/>
<gene>
    <name evidence="1" type="ORF">OS493_011655</name>
</gene>
<sequence length="76" mass="8477">MSEFLALGGLDVLMNALEILSVRLSAQHFHIAFMDAFVALECVQCIKEVLNSQSGVLYFQSSPELVCQLVYDHEVD</sequence>
<dbReference type="AlphaFoldDB" id="A0A9X0CL42"/>
<dbReference type="InterPro" id="IPR011989">
    <property type="entry name" value="ARM-like"/>
</dbReference>
<evidence type="ECO:0000313" key="2">
    <source>
        <dbReference type="Proteomes" id="UP001163046"/>
    </source>
</evidence>
<reference evidence="1" key="1">
    <citation type="submission" date="2023-01" db="EMBL/GenBank/DDBJ databases">
        <title>Genome assembly of the deep-sea coral Lophelia pertusa.</title>
        <authorList>
            <person name="Herrera S."/>
            <person name="Cordes E."/>
        </authorList>
    </citation>
    <scope>NUCLEOTIDE SEQUENCE</scope>
    <source>
        <strain evidence="1">USNM1676648</strain>
        <tissue evidence="1">Polyp</tissue>
    </source>
</reference>
<dbReference type="OrthoDB" id="26518at2759"/>
<organism evidence="1 2">
    <name type="scientific">Desmophyllum pertusum</name>
    <dbReference type="NCBI Taxonomy" id="174260"/>
    <lineage>
        <taxon>Eukaryota</taxon>
        <taxon>Metazoa</taxon>
        <taxon>Cnidaria</taxon>
        <taxon>Anthozoa</taxon>
        <taxon>Hexacorallia</taxon>
        <taxon>Scleractinia</taxon>
        <taxon>Caryophylliina</taxon>
        <taxon>Caryophylliidae</taxon>
        <taxon>Desmophyllum</taxon>
    </lineage>
</organism>
<name>A0A9X0CL42_9CNID</name>
<comment type="caution">
    <text evidence="1">The sequence shown here is derived from an EMBL/GenBank/DDBJ whole genome shotgun (WGS) entry which is preliminary data.</text>
</comment>
<dbReference type="Proteomes" id="UP001163046">
    <property type="component" value="Unassembled WGS sequence"/>
</dbReference>
<accession>A0A9X0CL42</accession>
<dbReference type="EMBL" id="MU827306">
    <property type="protein sequence ID" value="KAJ7363367.1"/>
    <property type="molecule type" value="Genomic_DNA"/>
</dbReference>
<evidence type="ECO:0000313" key="1">
    <source>
        <dbReference type="EMBL" id="KAJ7363367.1"/>
    </source>
</evidence>
<dbReference type="SUPFAM" id="SSF48371">
    <property type="entry name" value="ARM repeat"/>
    <property type="match status" value="1"/>
</dbReference>
<dbReference type="InterPro" id="IPR016024">
    <property type="entry name" value="ARM-type_fold"/>
</dbReference>
<keyword evidence="2" id="KW-1185">Reference proteome</keyword>
<protein>
    <submittedName>
        <fullName evidence="1">Uncharacterized protein</fullName>
    </submittedName>
</protein>